<reference evidence="2 3" key="1">
    <citation type="submission" date="2016-09" db="EMBL/GenBank/DDBJ databases">
        <title>Genomic analysis reveals versatility of anaerobic energy metabolism of Geosporobacter ferrireducens IRF9 of phylum Firmicutes.</title>
        <authorList>
            <person name="Kim S.-J."/>
        </authorList>
    </citation>
    <scope>NUCLEOTIDE SEQUENCE [LARGE SCALE GENOMIC DNA]</scope>
    <source>
        <strain evidence="2 3">IRF9</strain>
    </source>
</reference>
<sequence>MDYQMTEKNTGCRPSAIGCGVIVLIMAVIVICLLIWIGGLGESGVRMANEMEDYALEYIEKHDILNGTEEIIAYYDATFTLDGTEAAILTDERVIYHKNGQSTAIALKDVVDVKHRFDKTNGDIIEIVSNNGKIMKIEIDPSDSGESFYNALIAILKNKGITLN</sequence>
<dbReference type="STRING" id="1424294.Gferi_24960"/>
<accession>A0A1D8GNR1</accession>
<organism evidence="2 3">
    <name type="scientific">Geosporobacter ferrireducens</name>
    <dbReference type="NCBI Taxonomy" id="1424294"/>
    <lineage>
        <taxon>Bacteria</taxon>
        <taxon>Bacillati</taxon>
        <taxon>Bacillota</taxon>
        <taxon>Clostridia</taxon>
        <taxon>Peptostreptococcales</taxon>
        <taxon>Thermotaleaceae</taxon>
        <taxon>Geosporobacter</taxon>
    </lineage>
</organism>
<proteinExistence type="predicted"/>
<gene>
    <name evidence="2" type="ORF">Gferi_24960</name>
</gene>
<dbReference type="EMBL" id="CP017269">
    <property type="protein sequence ID" value="AOT72515.1"/>
    <property type="molecule type" value="Genomic_DNA"/>
</dbReference>
<dbReference type="Proteomes" id="UP000095743">
    <property type="component" value="Chromosome"/>
</dbReference>
<feature type="transmembrane region" description="Helical" evidence="1">
    <location>
        <begin position="15"/>
        <end position="37"/>
    </location>
</feature>
<evidence type="ECO:0000313" key="2">
    <source>
        <dbReference type="EMBL" id="AOT72515.1"/>
    </source>
</evidence>
<dbReference type="KEGG" id="gfe:Gferi_24960"/>
<dbReference type="RefSeq" id="WP_069980824.1">
    <property type="nucleotide sequence ID" value="NZ_CP017269.1"/>
</dbReference>
<name>A0A1D8GNR1_9FIRM</name>
<keyword evidence="1" id="KW-0472">Membrane</keyword>
<dbReference type="AlphaFoldDB" id="A0A1D8GNR1"/>
<evidence type="ECO:0000313" key="3">
    <source>
        <dbReference type="Proteomes" id="UP000095743"/>
    </source>
</evidence>
<protein>
    <submittedName>
        <fullName evidence="2">Uncharacterized protein</fullName>
    </submittedName>
</protein>
<keyword evidence="1" id="KW-0812">Transmembrane</keyword>
<keyword evidence="3" id="KW-1185">Reference proteome</keyword>
<keyword evidence="1" id="KW-1133">Transmembrane helix</keyword>
<evidence type="ECO:0000256" key="1">
    <source>
        <dbReference type="SAM" id="Phobius"/>
    </source>
</evidence>